<evidence type="ECO:0000313" key="2">
    <source>
        <dbReference type="Proteomes" id="UP000188268"/>
    </source>
</evidence>
<evidence type="ECO:0000313" key="1">
    <source>
        <dbReference type="EMBL" id="OMO51141.1"/>
    </source>
</evidence>
<accession>A0A1R3FZ89</accession>
<organism evidence="1 2">
    <name type="scientific">Corchorus capsularis</name>
    <name type="common">Jute</name>
    <dbReference type="NCBI Taxonomy" id="210143"/>
    <lineage>
        <taxon>Eukaryota</taxon>
        <taxon>Viridiplantae</taxon>
        <taxon>Streptophyta</taxon>
        <taxon>Embryophyta</taxon>
        <taxon>Tracheophyta</taxon>
        <taxon>Spermatophyta</taxon>
        <taxon>Magnoliopsida</taxon>
        <taxon>eudicotyledons</taxon>
        <taxon>Gunneridae</taxon>
        <taxon>Pentapetalae</taxon>
        <taxon>rosids</taxon>
        <taxon>malvids</taxon>
        <taxon>Malvales</taxon>
        <taxon>Malvaceae</taxon>
        <taxon>Grewioideae</taxon>
        <taxon>Apeibeae</taxon>
        <taxon>Corchorus</taxon>
    </lineage>
</organism>
<keyword evidence="2" id="KW-1185">Reference proteome</keyword>
<reference evidence="1 2" key="1">
    <citation type="submission" date="2013-09" db="EMBL/GenBank/DDBJ databases">
        <title>Corchorus capsularis genome sequencing.</title>
        <authorList>
            <person name="Alam M."/>
            <person name="Haque M.S."/>
            <person name="Islam M.S."/>
            <person name="Emdad E.M."/>
            <person name="Islam M.M."/>
            <person name="Ahmed B."/>
            <person name="Halim A."/>
            <person name="Hossen Q.M.M."/>
            <person name="Hossain M.Z."/>
            <person name="Ahmed R."/>
            <person name="Khan M.M."/>
            <person name="Islam R."/>
            <person name="Rashid M.M."/>
            <person name="Khan S.A."/>
            <person name="Rahman M.S."/>
            <person name="Alam M."/>
        </authorList>
    </citation>
    <scope>NUCLEOTIDE SEQUENCE [LARGE SCALE GENOMIC DNA]</scope>
    <source>
        <strain evidence="2">cv. CVL-1</strain>
        <tissue evidence="1">Whole seedling</tissue>
    </source>
</reference>
<gene>
    <name evidence="1" type="ORF">CCACVL1_29985</name>
</gene>
<dbReference type="Proteomes" id="UP000188268">
    <property type="component" value="Unassembled WGS sequence"/>
</dbReference>
<sequence length="35" mass="3678">MAKICLFQNGEFGSPTFGCHIGLVGMLGITFPPPP</sequence>
<name>A0A1R3FZ89_COCAP</name>
<protein>
    <submittedName>
        <fullName evidence="1">Uncharacterized protein</fullName>
    </submittedName>
</protein>
<comment type="caution">
    <text evidence="1">The sequence shown here is derived from an EMBL/GenBank/DDBJ whole genome shotgun (WGS) entry which is preliminary data.</text>
</comment>
<dbReference type="Gramene" id="OMO51141">
    <property type="protein sequence ID" value="OMO51141"/>
    <property type="gene ID" value="CCACVL1_29985"/>
</dbReference>
<proteinExistence type="predicted"/>
<dbReference type="AlphaFoldDB" id="A0A1R3FZ89"/>
<dbReference type="EMBL" id="AWWV01015935">
    <property type="protein sequence ID" value="OMO51141.1"/>
    <property type="molecule type" value="Genomic_DNA"/>
</dbReference>